<dbReference type="Gene3D" id="2.60.120.200">
    <property type="match status" value="1"/>
</dbReference>
<dbReference type="SMART" id="SM00458">
    <property type="entry name" value="RICIN"/>
    <property type="match status" value="1"/>
</dbReference>
<organism evidence="3 4">
    <name type="scientific">Dactylosporangium darangshiense</name>
    <dbReference type="NCBI Taxonomy" id="579108"/>
    <lineage>
        <taxon>Bacteria</taxon>
        <taxon>Bacillati</taxon>
        <taxon>Actinomycetota</taxon>
        <taxon>Actinomycetes</taxon>
        <taxon>Micromonosporales</taxon>
        <taxon>Micromonosporaceae</taxon>
        <taxon>Dactylosporangium</taxon>
    </lineage>
</organism>
<dbReference type="InterPro" id="IPR035992">
    <property type="entry name" value="Ricin_B-like_lectins"/>
</dbReference>
<dbReference type="InterPro" id="IPR000757">
    <property type="entry name" value="Beta-glucanase-like"/>
</dbReference>
<dbReference type="Pfam" id="PF00652">
    <property type="entry name" value="Ricin_B_lectin"/>
    <property type="match status" value="1"/>
</dbReference>
<protein>
    <recommendedName>
        <fullName evidence="2">GH16 domain-containing protein</fullName>
    </recommendedName>
</protein>
<dbReference type="Gene3D" id="2.80.10.50">
    <property type="match status" value="2"/>
</dbReference>
<dbReference type="PANTHER" id="PTHR10963:SF55">
    <property type="entry name" value="GLYCOSIDE HYDROLASE FAMILY 16 PROTEIN"/>
    <property type="match status" value="1"/>
</dbReference>
<evidence type="ECO:0000313" key="3">
    <source>
        <dbReference type="EMBL" id="GAA4252180.1"/>
    </source>
</evidence>
<dbReference type="PROSITE" id="PS51762">
    <property type="entry name" value="GH16_2"/>
    <property type="match status" value="1"/>
</dbReference>
<name>A0ABP8DBT0_9ACTN</name>
<dbReference type="Pfam" id="PF26113">
    <property type="entry name" value="GH16_XgeA"/>
    <property type="match status" value="1"/>
</dbReference>
<reference evidence="4" key="1">
    <citation type="journal article" date="2019" name="Int. J. Syst. Evol. Microbiol.">
        <title>The Global Catalogue of Microorganisms (GCM) 10K type strain sequencing project: providing services to taxonomists for standard genome sequencing and annotation.</title>
        <authorList>
            <consortium name="The Broad Institute Genomics Platform"/>
            <consortium name="The Broad Institute Genome Sequencing Center for Infectious Disease"/>
            <person name="Wu L."/>
            <person name="Ma J."/>
        </authorList>
    </citation>
    <scope>NUCLEOTIDE SEQUENCE [LARGE SCALE GENOMIC DNA]</scope>
    <source>
        <strain evidence="4">JCM 17441</strain>
    </source>
</reference>
<dbReference type="PROSITE" id="PS50231">
    <property type="entry name" value="RICIN_B_LECTIN"/>
    <property type="match status" value="1"/>
</dbReference>
<comment type="similarity">
    <text evidence="1">Belongs to the glycosyl hydrolase 16 family.</text>
</comment>
<proteinExistence type="inferred from homology"/>
<dbReference type="EMBL" id="BAABAT010000012">
    <property type="protein sequence ID" value="GAA4252180.1"/>
    <property type="molecule type" value="Genomic_DNA"/>
</dbReference>
<evidence type="ECO:0000259" key="2">
    <source>
        <dbReference type="PROSITE" id="PS51762"/>
    </source>
</evidence>
<comment type="caution">
    <text evidence="3">The sequence shown here is derived from an EMBL/GenBank/DDBJ whole genome shotgun (WGS) entry which is preliminary data.</text>
</comment>
<gene>
    <name evidence="3" type="ORF">GCM10022255_047680</name>
</gene>
<feature type="domain" description="GH16" evidence="2">
    <location>
        <begin position="11"/>
        <end position="294"/>
    </location>
</feature>
<dbReference type="CDD" id="cd02182">
    <property type="entry name" value="GH16_Strep_laminarinase_like"/>
    <property type="match status" value="1"/>
</dbReference>
<dbReference type="InterPro" id="IPR050546">
    <property type="entry name" value="Glycosyl_Hydrlase_16"/>
</dbReference>
<dbReference type="PANTHER" id="PTHR10963">
    <property type="entry name" value="GLYCOSYL HYDROLASE-RELATED"/>
    <property type="match status" value="1"/>
</dbReference>
<dbReference type="InterPro" id="IPR013320">
    <property type="entry name" value="ConA-like_dom_sf"/>
</dbReference>
<dbReference type="Proteomes" id="UP001500620">
    <property type="component" value="Unassembled WGS sequence"/>
</dbReference>
<evidence type="ECO:0000313" key="4">
    <source>
        <dbReference type="Proteomes" id="UP001500620"/>
    </source>
</evidence>
<dbReference type="SUPFAM" id="SSF50370">
    <property type="entry name" value="Ricin B-like lectins"/>
    <property type="match status" value="1"/>
</dbReference>
<dbReference type="InterPro" id="IPR000772">
    <property type="entry name" value="Ricin_B_lectin"/>
</dbReference>
<accession>A0ABP8DBT0</accession>
<sequence length="432" mass="44536">MVVAASVAVLPDAGASVPPTPSGWTQVFADDFNGPANTGVNTGNWLYDLGHGYPGGAGNWGTGEIENMTNSTQNVYLDGAGNLVIKPIRDGAGNWTSGRIETQRTDLAAPAGGKLRIEGRLQQPNVNTSNGAGYWPAFWTLGAAARGTGATGWPGIGEIDIMEDINGRSSEFATLHCGVSPGGPCNETTGLGSGERACGGCQTGFHTYAMEFDRSTSPEQIRWYLDGNNFFTVNANQVDATTWNNATHHGFFIILNVAIGGGFPGAFGGGPFASTVSGVPMIVDYVAAYTSGGGGGGPTTPPPSGGKAIKGPGGLCLDVRSSGTANGTPVQIYTCNGTGAQQWTYVEAGTTLHALGKCLDIPGGSTANGAKLQLWDCNNTAAQVFIHRADNTYFNPQANKCLDDPSGSVTPGTQVQIWDCNGSGAQKFTLPQ</sequence>
<evidence type="ECO:0000256" key="1">
    <source>
        <dbReference type="ARBA" id="ARBA00006865"/>
    </source>
</evidence>
<dbReference type="SUPFAM" id="SSF49899">
    <property type="entry name" value="Concanavalin A-like lectins/glucanases"/>
    <property type="match status" value="1"/>
</dbReference>
<keyword evidence="4" id="KW-1185">Reference proteome</keyword>
<dbReference type="CDD" id="cd23451">
    <property type="entry name" value="beta-trefoil_Ricin_laminarinase"/>
    <property type="match status" value="1"/>
</dbReference>